<protein>
    <submittedName>
        <fullName evidence="2">Uncharacterized conserved protein</fullName>
    </submittedName>
</protein>
<dbReference type="SUPFAM" id="SSF55729">
    <property type="entry name" value="Acyl-CoA N-acyltransferases (Nat)"/>
    <property type="match status" value="2"/>
</dbReference>
<evidence type="ECO:0000313" key="2">
    <source>
        <dbReference type="EMBL" id="CUN38527.1"/>
    </source>
</evidence>
<reference evidence="2 3" key="1">
    <citation type="submission" date="2015-09" db="EMBL/GenBank/DDBJ databases">
        <authorList>
            <consortium name="Pathogen Informatics"/>
        </authorList>
    </citation>
    <scope>NUCLEOTIDE SEQUENCE [LARGE SCALE GENOMIC DNA]</scope>
    <source>
        <strain evidence="2 3">2789STDY5608828</strain>
    </source>
</reference>
<dbReference type="AlphaFoldDB" id="A0A173WJ76"/>
<dbReference type="Proteomes" id="UP000095546">
    <property type="component" value="Unassembled WGS sequence"/>
</dbReference>
<dbReference type="InterPro" id="IPR016181">
    <property type="entry name" value="Acyl_CoA_acyltransferase"/>
</dbReference>
<organism evidence="2 3">
    <name type="scientific">Mitsuokella jalaludinii</name>
    <dbReference type="NCBI Taxonomy" id="187979"/>
    <lineage>
        <taxon>Bacteria</taxon>
        <taxon>Bacillati</taxon>
        <taxon>Bacillota</taxon>
        <taxon>Negativicutes</taxon>
        <taxon>Selenomonadales</taxon>
        <taxon>Selenomonadaceae</taxon>
        <taxon>Mitsuokella</taxon>
    </lineage>
</organism>
<dbReference type="PANTHER" id="PTHR41373:SF1">
    <property type="entry name" value="PHOSPHATIDYLGLYCEROL LYSYLTRANSFERASE C-TERMINAL DOMAIN-CONTAINING PROTEIN"/>
    <property type="match status" value="1"/>
</dbReference>
<dbReference type="STRING" id="187979.ERS852385_00247"/>
<dbReference type="Gene3D" id="3.40.630.30">
    <property type="match status" value="1"/>
</dbReference>
<feature type="domain" description="Phosphatidylglycerol lysyltransferase C-terminal" evidence="1">
    <location>
        <begin position="47"/>
        <end position="317"/>
    </location>
</feature>
<dbReference type="PIRSF" id="PIRSF018688">
    <property type="entry name" value="UCP018688"/>
    <property type="match status" value="1"/>
</dbReference>
<evidence type="ECO:0000313" key="3">
    <source>
        <dbReference type="Proteomes" id="UP000095546"/>
    </source>
</evidence>
<evidence type="ECO:0000259" key="1">
    <source>
        <dbReference type="Pfam" id="PF09924"/>
    </source>
</evidence>
<gene>
    <name evidence="2" type="ORF">ERS852385_00247</name>
</gene>
<accession>A0A173WJ76</accession>
<dbReference type="eggNOG" id="COG4866">
    <property type="taxonomic scope" value="Bacteria"/>
</dbReference>
<dbReference type="InterPro" id="IPR016732">
    <property type="entry name" value="UCP018688"/>
</dbReference>
<proteinExistence type="predicted"/>
<dbReference type="Pfam" id="PF09924">
    <property type="entry name" value="LPG_synthase_C"/>
    <property type="match status" value="1"/>
</dbReference>
<sequence length="320" mass="37834">MPRALGIRFVWDPSARIGRMRIIDFQDLTKEDKPVLDRHFSSGYYENSHFNFTNFFMWREPYHVRWAEDGDVLYMTCEWEGELMAIQPFCAEEKWPEATAKILSYFEEQGRPVLFTGIEKAYAEFLEQYDGASFEIEDDRDNWDYVYEAEKLISLSGRKLHSKKNHLNAFRKMYPQAEYLPITEDIITACKIELNNWYKLRIQDEPDDPFIGWERKAILEIFNDFDYFKLKGGAIRLDDRIIAFTFGEALNADTAVIHVEKADPNIRGAYPAINQGFVEHAWSAMTYINREEDMGHEGLRKAKESYKPFKMIEKFNARRK</sequence>
<keyword evidence="3" id="KW-1185">Reference proteome</keyword>
<dbReference type="EMBL" id="CYYU01000001">
    <property type="protein sequence ID" value="CUN38527.1"/>
    <property type="molecule type" value="Genomic_DNA"/>
</dbReference>
<name>A0A173WJ76_9FIRM</name>
<dbReference type="PANTHER" id="PTHR41373">
    <property type="entry name" value="DUF2156 DOMAIN-CONTAINING PROTEIN"/>
    <property type="match status" value="1"/>
</dbReference>
<dbReference type="InterPro" id="IPR024320">
    <property type="entry name" value="LPG_synthase_C"/>
</dbReference>